<evidence type="ECO:0000313" key="4">
    <source>
        <dbReference type="EMBL" id="MFD1531299.1"/>
    </source>
</evidence>
<dbReference type="Pfam" id="PF00440">
    <property type="entry name" value="TetR_N"/>
    <property type="match status" value="1"/>
</dbReference>
<dbReference type="Gene3D" id="1.10.357.10">
    <property type="entry name" value="Tetracycline Repressor, domain 2"/>
    <property type="match status" value="1"/>
</dbReference>
<evidence type="ECO:0000313" key="5">
    <source>
        <dbReference type="Proteomes" id="UP001597145"/>
    </source>
</evidence>
<evidence type="ECO:0000259" key="3">
    <source>
        <dbReference type="PROSITE" id="PS50977"/>
    </source>
</evidence>
<comment type="caution">
    <text evidence="4">The sequence shown here is derived from an EMBL/GenBank/DDBJ whole genome shotgun (WGS) entry which is preliminary data.</text>
</comment>
<reference evidence="5" key="1">
    <citation type="journal article" date="2019" name="Int. J. Syst. Evol. Microbiol.">
        <title>The Global Catalogue of Microorganisms (GCM) 10K type strain sequencing project: providing services to taxonomists for standard genome sequencing and annotation.</title>
        <authorList>
            <consortium name="The Broad Institute Genomics Platform"/>
            <consortium name="The Broad Institute Genome Sequencing Center for Infectious Disease"/>
            <person name="Wu L."/>
            <person name="Ma J."/>
        </authorList>
    </citation>
    <scope>NUCLEOTIDE SEQUENCE [LARGE SCALE GENOMIC DNA]</scope>
    <source>
        <strain evidence="5">JCM 12165</strain>
    </source>
</reference>
<dbReference type="InterPro" id="IPR001647">
    <property type="entry name" value="HTH_TetR"/>
</dbReference>
<accession>A0ABW4FMZ6</accession>
<dbReference type="SUPFAM" id="SSF48498">
    <property type="entry name" value="Tetracyclin repressor-like, C-terminal domain"/>
    <property type="match status" value="1"/>
</dbReference>
<dbReference type="InterPro" id="IPR050624">
    <property type="entry name" value="HTH-type_Tx_Regulator"/>
</dbReference>
<name>A0ABW4FMZ6_9PSEU</name>
<evidence type="ECO:0000256" key="1">
    <source>
        <dbReference type="ARBA" id="ARBA00023125"/>
    </source>
</evidence>
<protein>
    <submittedName>
        <fullName evidence="4">TetR/AcrR family transcriptional regulator</fullName>
    </submittedName>
</protein>
<sequence length="215" mass="24476">MTRADERVDRVSRRQVDKFAERRRELAEAAIQTLSELGYARTSLREIAQNSAFSHGVLHYYFADKIELITYCVRQYKTQCVLRYDEIVTSARTADGLAHGFADALVATLREDAYLHRLWYDMRSQALFEESFRADVLELDAGLEQMIWRIVTRHAELSGAPLTVTSPEAYAMFDGLFQYALLRHLTGAPTALTDLHARALRMLPLTLCRPEGSAS</sequence>
<dbReference type="RefSeq" id="WP_343973464.1">
    <property type="nucleotide sequence ID" value="NZ_BAAAJG010000004.1"/>
</dbReference>
<dbReference type="PROSITE" id="PS50977">
    <property type="entry name" value="HTH_TETR_2"/>
    <property type="match status" value="1"/>
</dbReference>
<dbReference type="SUPFAM" id="SSF46689">
    <property type="entry name" value="Homeodomain-like"/>
    <property type="match status" value="1"/>
</dbReference>
<dbReference type="PANTHER" id="PTHR43479:SF11">
    <property type="entry name" value="ACREF_ENVCD OPERON REPRESSOR-RELATED"/>
    <property type="match status" value="1"/>
</dbReference>
<feature type="DNA-binding region" description="H-T-H motif" evidence="2">
    <location>
        <begin position="43"/>
        <end position="62"/>
    </location>
</feature>
<feature type="domain" description="HTH tetR-type" evidence="3">
    <location>
        <begin position="20"/>
        <end position="80"/>
    </location>
</feature>
<proteinExistence type="predicted"/>
<dbReference type="InterPro" id="IPR009057">
    <property type="entry name" value="Homeodomain-like_sf"/>
</dbReference>
<dbReference type="EMBL" id="JBHUCP010000010">
    <property type="protein sequence ID" value="MFD1531299.1"/>
    <property type="molecule type" value="Genomic_DNA"/>
</dbReference>
<gene>
    <name evidence="4" type="ORF">ACFSCY_17825</name>
</gene>
<evidence type="ECO:0000256" key="2">
    <source>
        <dbReference type="PROSITE-ProRule" id="PRU00335"/>
    </source>
</evidence>
<dbReference type="Proteomes" id="UP001597145">
    <property type="component" value="Unassembled WGS sequence"/>
</dbReference>
<keyword evidence="1 2" id="KW-0238">DNA-binding</keyword>
<dbReference type="PANTHER" id="PTHR43479">
    <property type="entry name" value="ACREF/ENVCD OPERON REPRESSOR-RELATED"/>
    <property type="match status" value="1"/>
</dbReference>
<keyword evidence="5" id="KW-1185">Reference proteome</keyword>
<dbReference type="InterPro" id="IPR036271">
    <property type="entry name" value="Tet_transcr_reg_TetR-rel_C_sf"/>
</dbReference>
<organism evidence="4 5">
    <name type="scientific">Pseudonocardia aurantiaca</name>
    <dbReference type="NCBI Taxonomy" id="75290"/>
    <lineage>
        <taxon>Bacteria</taxon>
        <taxon>Bacillati</taxon>
        <taxon>Actinomycetota</taxon>
        <taxon>Actinomycetes</taxon>
        <taxon>Pseudonocardiales</taxon>
        <taxon>Pseudonocardiaceae</taxon>
        <taxon>Pseudonocardia</taxon>
    </lineage>
</organism>